<evidence type="ECO:0000313" key="3">
    <source>
        <dbReference type="Proteomes" id="UP000230088"/>
    </source>
</evidence>
<keyword evidence="1" id="KW-0472">Membrane</keyword>
<gene>
    <name evidence="2" type="ORF">COT33_01760</name>
</gene>
<reference evidence="3" key="1">
    <citation type="submission" date="2017-09" db="EMBL/GenBank/DDBJ databases">
        <title>Depth-based differentiation of microbial function through sediment-hosted aquifers and enrichment of novel symbionts in the deep terrestrial subsurface.</title>
        <authorList>
            <person name="Probst A.J."/>
            <person name="Ladd B."/>
            <person name="Jarett J.K."/>
            <person name="Geller-Mcgrath D.E."/>
            <person name="Sieber C.M.K."/>
            <person name="Emerson J.B."/>
            <person name="Anantharaman K."/>
            <person name="Thomas B.C."/>
            <person name="Malmstrom R."/>
            <person name="Stieglmeier M."/>
            <person name="Klingl A."/>
            <person name="Woyke T."/>
            <person name="Ryan C.M."/>
            <person name="Banfield J.F."/>
        </authorList>
    </citation>
    <scope>NUCLEOTIDE SEQUENCE [LARGE SCALE GENOMIC DNA]</scope>
</reference>
<accession>A0A2H0YP01</accession>
<dbReference type="AlphaFoldDB" id="A0A2H0YP01"/>
<keyword evidence="1" id="KW-1133">Transmembrane helix</keyword>
<evidence type="ECO:0000313" key="2">
    <source>
        <dbReference type="EMBL" id="PIS39472.1"/>
    </source>
</evidence>
<keyword evidence="1" id="KW-0812">Transmembrane</keyword>
<comment type="caution">
    <text evidence="2">The sequence shown here is derived from an EMBL/GenBank/DDBJ whole genome shotgun (WGS) entry which is preliminary data.</text>
</comment>
<evidence type="ECO:0000256" key="1">
    <source>
        <dbReference type="SAM" id="Phobius"/>
    </source>
</evidence>
<sequence>MKKIIWTIVGLIVVGLLIWFFAGRGIPEITTPIGPTSGEEEEVVAPEVAPEGETAPAAEKTPIETAFEKAKDVEIIGTKAKIVDVVLRPVLKSLFDVIVDEEVIVGVKMREEFGPMLTYAFNRKVTETERDTIISGLEAVGVKTIDRTEKVITVQKGSDMWVITFYLNNEQKSGLEITF</sequence>
<proteinExistence type="predicted"/>
<name>A0A2H0YP01_9BACT</name>
<protein>
    <submittedName>
        <fullName evidence="2">Uncharacterized protein</fullName>
    </submittedName>
</protein>
<feature type="transmembrane region" description="Helical" evidence="1">
    <location>
        <begin position="5"/>
        <end position="22"/>
    </location>
</feature>
<dbReference type="EMBL" id="PEYD01000035">
    <property type="protein sequence ID" value="PIS39472.1"/>
    <property type="molecule type" value="Genomic_DNA"/>
</dbReference>
<organism evidence="2 3">
    <name type="scientific">Candidatus Nealsonbacteria bacterium CG08_land_8_20_14_0_20_38_20</name>
    <dbReference type="NCBI Taxonomy" id="1974705"/>
    <lineage>
        <taxon>Bacteria</taxon>
        <taxon>Candidatus Nealsoniibacteriota</taxon>
    </lineage>
</organism>
<dbReference type="Proteomes" id="UP000230088">
    <property type="component" value="Unassembled WGS sequence"/>
</dbReference>